<evidence type="ECO:0000313" key="2">
    <source>
        <dbReference type="EMBL" id="EEH53427.1"/>
    </source>
</evidence>
<dbReference type="KEGG" id="mpp:MICPUCDRAFT_52164"/>
<dbReference type="OMA" id="IRTCIDF"/>
<dbReference type="GeneID" id="9687814"/>
<dbReference type="InterPro" id="IPR051130">
    <property type="entry name" value="Mito_struct-func_regulator"/>
</dbReference>
<dbReference type="SUPFAM" id="SSF56112">
    <property type="entry name" value="Protein kinase-like (PK-like)"/>
    <property type="match status" value="1"/>
</dbReference>
<dbReference type="CDD" id="cd05121">
    <property type="entry name" value="ABC1_ADCK3-like"/>
    <property type="match status" value="1"/>
</dbReference>
<dbReference type="Proteomes" id="UP000001876">
    <property type="component" value="Unassembled WGS sequence"/>
</dbReference>
<dbReference type="Pfam" id="PF03109">
    <property type="entry name" value="ABC1"/>
    <property type="match status" value="2"/>
</dbReference>
<dbReference type="AlphaFoldDB" id="C1N3G6"/>
<feature type="domain" description="ABC1 atypical kinase-like" evidence="1">
    <location>
        <begin position="455"/>
        <end position="524"/>
    </location>
</feature>
<protein>
    <submittedName>
        <fullName evidence="2">Predicted protein</fullName>
    </submittedName>
</protein>
<accession>C1N3G6</accession>
<dbReference type="InterPro" id="IPR004147">
    <property type="entry name" value="ABC1_dom"/>
</dbReference>
<dbReference type="STRING" id="564608.C1N3G6"/>
<dbReference type="eggNOG" id="KOG1235">
    <property type="taxonomic scope" value="Eukaryota"/>
</dbReference>
<dbReference type="InterPro" id="IPR011009">
    <property type="entry name" value="Kinase-like_dom_sf"/>
</dbReference>
<evidence type="ECO:0000259" key="1">
    <source>
        <dbReference type="Pfam" id="PF03109"/>
    </source>
</evidence>
<evidence type="ECO:0000313" key="3">
    <source>
        <dbReference type="Proteomes" id="UP000001876"/>
    </source>
</evidence>
<proteinExistence type="predicted"/>
<organism evidence="3">
    <name type="scientific">Micromonas pusilla (strain CCMP1545)</name>
    <name type="common">Picoplanktonic green alga</name>
    <dbReference type="NCBI Taxonomy" id="564608"/>
    <lineage>
        <taxon>Eukaryota</taxon>
        <taxon>Viridiplantae</taxon>
        <taxon>Chlorophyta</taxon>
        <taxon>Mamiellophyceae</taxon>
        <taxon>Mamiellales</taxon>
        <taxon>Mamiellaceae</taxon>
        <taxon>Micromonas</taxon>
    </lineage>
</organism>
<reference evidence="2 3" key="1">
    <citation type="journal article" date="2009" name="Science">
        <title>Green evolution and dynamic adaptations revealed by genomes of the marine picoeukaryotes Micromonas.</title>
        <authorList>
            <person name="Worden A.Z."/>
            <person name="Lee J.H."/>
            <person name="Mock T."/>
            <person name="Rouze P."/>
            <person name="Simmons M.P."/>
            <person name="Aerts A.L."/>
            <person name="Allen A.E."/>
            <person name="Cuvelier M.L."/>
            <person name="Derelle E."/>
            <person name="Everett M.V."/>
            <person name="Foulon E."/>
            <person name="Grimwood J."/>
            <person name="Gundlach H."/>
            <person name="Henrissat B."/>
            <person name="Napoli C."/>
            <person name="McDonald S.M."/>
            <person name="Parker M.S."/>
            <person name="Rombauts S."/>
            <person name="Salamov A."/>
            <person name="Von Dassow P."/>
            <person name="Badger J.H."/>
            <person name="Coutinho P.M."/>
            <person name="Demir E."/>
            <person name="Dubchak I."/>
            <person name="Gentemann C."/>
            <person name="Eikrem W."/>
            <person name="Gready J.E."/>
            <person name="John U."/>
            <person name="Lanier W."/>
            <person name="Lindquist E.A."/>
            <person name="Lucas S."/>
            <person name="Mayer K.F."/>
            <person name="Moreau H."/>
            <person name="Not F."/>
            <person name="Otillar R."/>
            <person name="Panaud O."/>
            <person name="Pangilinan J."/>
            <person name="Paulsen I."/>
            <person name="Piegu B."/>
            <person name="Poliakov A."/>
            <person name="Robbens S."/>
            <person name="Schmutz J."/>
            <person name="Toulza E."/>
            <person name="Wyss T."/>
            <person name="Zelensky A."/>
            <person name="Zhou K."/>
            <person name="Armbrust E.V."/>
            <person name="Bhattacharya D."/>
            <person name="Goodenough U.W."/>
            <person name="Van de Peer Y."/>
            <person name="Grigoriev I.V."/>
        </authorList>
    </citation>
    <scope>NUCLEOTIDE SEQUENCE [LARGE SCALE GENOMIC DNA]</scope>
    <source>
        <strain evidence="2 3">CCMP1545</strain>
    </source>
</reference>
<dbReference type="PANTHER" id="PTHR43173">
    <property type="entry name" value="ABC1 FAMILY PROTEIN"/>
    <property type="match status" value="1"/>
</dbReference>
<dbReference type="EMBL" id="GG663746">
    <property type="protein sequence ID" value="EEH53427.1"/>
    <property type="molecule type" value="Genomic_DNA"/>
</dbReference>
<keyword evidence="3" id="KW-1185">Reference proteome</keyword>
<dbReference type="PANTHER" id="PTHR43173:SF34">
    <property type="entry name" value="ABC1 ATYPICAL KINASE-LIKE DOMAIN-CONTAINING PROTEIN"/>
    <property type="match status" value="1"/>
</dbReference>
<name>C1N3G6_MICPC</name>
<dbReference type="RefSeq" id="XP_003062608.1">
    <property type="nucleotide sequence ID" value="XM_003062562.1"/>
</dbReference>
<sequence>MSAAASLSARGLGKALGAAAASAAAAGGLYARGDEGTSRSITFWYHALPVYASYRAVQWRNRDARAAGIPSWTGIPLEDDDADAKYAALHDAHAGNVRDLVLRMRGFYFKNAQLLSTRDDFVPPQYLEWCKRTQDAAPTEMRPGEARAIVERELERIGHAGAIAEWEEIPCGVASIGTVHRAKLSEMHGSRSVVIKVQAPGIERRFRADIRTCIDFCKLAMPQHAPPLEEIERQFLTEFDYRAEAANLREVRDAVLPKARPISHWFPYDRVGVVNAWSHRVDIPAPIEELCTKTMLVMTPIPGVKLVDGIRQRLGEIAEARGTTAAALEERQRETIASGRISGRGVDDEARATRRANALIALHDACVRRPRVVARNVVAWTARRLGFAGRWAPKPVAFTPSPRLINVGEILRRDFSRRLSPPTPRFQSPPSVPFNSASDAFQLHPDIRSYGTALRTLLDVHADEIFEHGVFNGDPHPGNVLLMPDGRLGLIDYGQVKRIDEATRRCYAKLTLAILEDDVDEVARLCQSDPPEGFGGKSKRADVDVAYRLAVFWNDRDTDDVTGGLNLQEFIDEMEARDPVVRAPTDMVMIARVSVLLRGVANAFNVRLRVASRWRPSAEALLRRADPDYYLLRK</sequence>
<dbReference type="OrthoDB" id="427480at2759"/>
<gene>
    <name evidence="2" type="ORF">MICPUCDRAFT_52164</name>
</gene>
<feature type="domain" description="ABC1 atypical kinase-like" evidence="1">
    <location>
        <begin position="141"/>
        <end position="308"/>
    </location>
</feature>